<dbReference type="InterPro" id="IPR004843">
    <property type="entry name" value="Calcineurin-like_PHP"/>
</dbReference>
<dbReference type="Gene3D" id="3.60.21.10">
    <property type="match status" value="1"/>
</dbReference>
<dbReference type="PANTHER" id="PTHR34990">
    <property type="entry name" value="UDP-2,3-DIACYLGLUCOSAMINE HYDROLASE-RELATED"/>
    <property type="match status" value="1"/>
</dbReference>
<comment type="caution">
    <text evidence="8">The sequence shown here is derived from an EMBL/GenBank/DDBJ whole genome shotgun (WGS) entry which is preliminary data.</text>
</comment>
<evidence type="ECO:0000256" key="2">
    <source>
        <dbReference type="ARBA" id="ARBA00022519"/>
    </source>
</evidence>
<protein>
    <recommendedName>
        <fullName evidence="7">Calcineurin-like phosphoesterase domain-containing protein</fullName>
    </recommendedName>
</protein>
<dbReference type="InterPro" id="IPR043461">
    <property type="entry name" value="LpxH-like"/>
</dbReference>
<dbReference type="EMBL" id="JSZA02000179">
    <property type="protein sequence ID" value="KHD05834.1"/>
    <property type="molecule type" value="Genomic_DNA"/>
</dbReference>
<evidence type="ECO:0000313" key="8">
    <source>
        <dbReference type="EMBL" id="KHD05834.1"/>
    </source>
</evidence>
<dbReference type="GO" id="GO:0009245">
    <property type="term" value="P:lipid A biosynthetic process"/>
    <property type="evidence" value="ECO:0007669"/>
    <property type="project" value="TreeGrafter"/>
</dbReference>
<evidence type="ECO:0000313" key="9">
    <source>
        <dbReference type="Proteomes" id="UP000030428"/>
    </source>
</evidence>
<keyword evidence="9" id="KW-1185">Reference proteome</keyword>
<dbReference type="GO" id="GO:0016020">
    <property type="term" value="C:membrane"/>
    <property type="evidence" value="ECO:0007669"/>
    <property type="project" value="GOC"/>
</dbReference>
<dbReference type="Pfam" id="PF00149">
    <property type="entry name" value="Metallophos"/>
    <property type="match status" value="1"/>
</dbReference>
<keyword evidence="5" id="KW-0464">Manganese</keyword>
<dbReference type="GO" id="GO:0008758">
    <property type="term" value="F:UDP-2,3-diacylglucosamine hydrolase activity"/>
    <property type="evidence" value="ECO:0007669"/>
    <property type="project" value="TreeGrafter"/>
</dbReference>
<keyword evidence="4" id="KW-0472">Membrane</keyword>
<gene>
    <name evidence="8" type="ORF">PN36_28070</name>
</gene>
<evidence type="ECO:0000256" key="4">
    <source>
        <dbReference type="ARBA" id="ARBA00023136"/>
    </source>
</evidence>
<dbReference type="InterPro" id="IPR029052">
    <property type="entry name" value="Metallo-depent_PP-like"/>
</dbReference>
<accession>A0A0A6P676</accession>
<sequence>MKKIFIISDLHLGGRPDERNDSGQITKPGFQICHAYPQLTAFIDWINKQAKDFNGDTEIVINGDIVDFLADDDFDDSTASIWTANETEAISKLNQIIKRTREGQNRGPFDALKNFIAQGNQLTLILGNHDIELALPQVPPAGTLLVIYLINRLKKHYRFVDLLKPETGAVIPLLVALKADYRGILQDILSLSPVLAMQTRRGRLEEPAKPAHRGNLKASRRSSQQPDTLTTVSEVLHEVLGKEAALFQTHPKQQRGDLSARRQSPSLDTLLEKAQQIANTLLIAKEPIEQNRLKRLHVALKQLNTDNSFDISQENANYLEAAKEIIDTGKFSHVVFGHTHLPKQIDLQTTSGKNGQYLNTGTWADVIRLPAQIMQDNEAATKALTDFIEAMRHNELSHYIKRYLSYVEVTLNDNKVTDATKLQAFCGTSAERERALTTFPM</sequence>
<feature type="region of interest" description="Disordered" evidence="6">
    <location>
        <begin position="201"/>
        <end position="228"/>
    </location>
</feature>
<evidence type="ECO:0000259" key="7">
    <source>
        <dbReference type="Pfam" id="PF00149"/>
    </source>
</evidence>
<keyword evidence="1" id="KW-1003">Cell membrane</keyword>
<proteinExistence type="predicted"/>
<reference evidence="8 9" key="1">
    <citation type="journal article" date="2016" name="Front. Microbiol.">
        <title>Single-Cell (Meta-)Genomics of a Dimorphic Candidatus Thiomargarita nelsonii Reveals Genomic Plasticity.</title>
        <authorList>
            <person name="Flood B.E."/>
            <person name="Fliss P."/>
            <person name="Jones D.S."/>
            <person name="Dick G.J."/>
            <person name="Jain S."/>
            <person name="Kaster A.K."/>
            <person name="Winkel M."/>
            <person name="Mussmann M."/>
            <person name="Bailey J."/>
        </authorList>
    </citation>
    <scope>NUCLEOTIDE SEQUENCE [LARGE SCALE GENOMIC DNA]</scope>
    <source>
        <strain evidence="8">Hydrate Ridge</strain>
    </source>
</reference>
<dbReference type="AlphaFoldDB" id="A0A0A6P676"/>
<keyword evidence="3" id="KW-0479">Metal-binding</keyword>
<dbReference type="PANTHER" id="PTHR34990:SF2">
    <property type="entry name" value="BLL8164 PROTEIN"/>
    <property type="match status" value="1"/>
</dbReference>
<evidence type="ECO:0000256" key="1">
    <source>
        <dbReference type="ARBA" id="ARBA00022475"/>
    </source>
</evidence>
<evidence type="ECO:0000256" key="6">
    <source>
        <dbReference type="SAM" id="MobiDB-lite"/>
    </source>
</evidence>
<feature type="compositionally biased region" description="Basic residues" evidence="6">
    <location>
        <begin position="210"/>
        <end position="220"/>
    </location>
</feature>
<keyword evidence="2" id="KW-0997">Cell inner membrane</keyword>
<dbReference type="Proteomes" id="UP000030428">
    <property type="component" value="Unassembled WGS sequence"/>
</dbReference>
<organism evidence="8 9">
    <name type="scientific">Candidatus Thiomargarita nelsonii</name>
    <dbReference type="NCBI Taxonomy" id="1003181"/>
    <lineage>
        <taxon>Bacteria</taxon>
        <taxon>Pseudomonadati</taxon>
        <taxon>Pseudomonadota</taxon>
        <taxon>Gammaproteobacteria</taxon>
        <taxon>Thiotrichales</taxon>
        <taxon>Thiotrichaceae</taxon>
        <taxon>Thiomargarita</taxon>
    </lineage>
</organism>
<dbReference type="GO" id="GO:0046872">
    <property type="term" value="F:metal ion binding"/>
    <property type="evidence" value="ECO:0007669"/>
    <property type="project" value="UniProtKB-KW"/>
</dbReference>
<evidence type="ECO:0000256" key="3">
    <source>
        <dbReference type="ARBA" id="ARBA00022723"/>
    </source>
</evidence>
<dbReference type="SUPFAM" id="SSF56300">
    <property type="entry name" value="Metallo-dependent phosphatases"/>
    <property type="match status" value="1"/>
</dbReference>
<feature type="domain" description="Calcineurin-like phosphoesterase" evidence="7">
    <location>
        <begin position="3"/>
        <end position="139"/>
    </location>
</feature>
<evidence type="ECO:0000256" key="5">
    <source>
        <dbReference type="ARBA" id="ARBA00023211"/>
    </source>
</evidence>
<name>A0A0A6P676_9GAMM</name>